<dbReference type="GO" id="GO:0020037">
    <property type="term" value="F:heme binding"/>
    <property type="evidence" value="ECO:0007669"/>
    <property type="project" value="InterPro"/>
</dbReference>
<name>A0AAV4NBP2_CAEEX</name>
<keyword evidence="7 10" id="KW-0503">Monooxygenase</keyword>
<comment type="cofactor">
    <cofactor evidence="1 9">
        <name>heme</name>
        <dbReference type="ChEBI" id="CHEBI:30413"/>
    </cofactor>
</comment>
<evidence type="ECO:0000256" key="11">
    <source>
        <dbReference type="SAM" id="Phobius"/>
    </source>
</evidence>
<evidence type="ECO:0000256" key="4">
    <source>
        <dbReference type="ARBA" id="ARBA00022617"/>
    </source>
</evidence>
<feature type="binding site" description="axial binding residue" evidence="9">
    <location>
        <position position="442"/>
    </location>
    <ligand>
        <name>heme</name>
        <dbReference type="ChEBI" id="CHEBI:30413"/>
    </ligand>
    <ligandPart>
        <name>Fe</name>
        <dbReference type="ChEBI" id="CHEBI:18248"/>
    </ligandPart>
</feature>
<keyword evidence="8 11" id="KW-0472">Membrane</keyword>
<dbReference type="PANTHER" id="PTHR24291">
    <property type="entry name" value="CYTOCHROME P450 FAMILY 4"/>
    <property type="match status" value="1"/>
</dbReference>
<dbReference type="Proteomes" id="UP001054945">
    <property type="component" value="Unassembled WGS sequence"/>
</dbReference>
<gene>
    <name evidence="12" type="primary">Cyp4v2</name>
    <name evidence="12" type="ORF">CEXT_196961</name>
</gene>
<keyword evidence="11" id="KW-0812">Transmembrane</keyword>
<dbReference type="Pfam" id="PF00067">
    <property type="entry name" value="p450"/>
    <property type="match status" value="1"/>
</dbReference>
<dbReference type="PROSITE" id="PS00086">
    <property type="entry name" value="CYTOCHROME_P450"/>
    <property type="match status" value="1"/>
</dbReference>
<keyword evidence="13" id="KW-1185">Reference proteome</keyword>
<dbReference type="EMBL" id="BPLR01020761">
    <property type="protein sequence ID" value="GIX82254.1"/>
    <property type="molecule type" value="Genomic_DNA"/>
</dbReference>
<dbReference type="PRINTS" id="PR00385">
    <property type="entry name" value="P450"/>
</dbReference>
<keyword evidence="10" id="KW-0560">Oxidoreductase</keyword>
<dbReference type="InterPro" id="IPR050196">
    <property type="entry name" value="Cytochrome_P450_Monoox"/>
</dbReference>
<evidence type="ECO:0000256" key="10">
    <source>
        <dbReference type="RuleBase" id="RU000461"/>
    </source>
</evidence>
<keyword evidence="6 9" id="KW-0408">Iron</keyword>
<comment type="subcellular location">
    <subcellularLocation>
        <location evidence="2">Endoplasmic reticulum membrane</location>
    </subcellularLocation>
</comment>
<evidence type="ECO:0000256" key="5">
    <source>
        <dbReference type="ARBA" id="ARBA00022824"/>
    </source>
</evidence>
<keyword evidence="5" id="KW-0256">Endoplasmic reticulum</keyword>
<dbReference type="GO" id="GO:0005789">
    <property type="term" value="C:endoplasmic reticulum membrane"/>
    <property type="evidence" value="ECO:0007669"/>
    <property type="project" value="UniProtKB-SubCell"/>
</dbReference>
<evidence type="ECO:0000256" key="7">
    <source>
        <dbReference type="ARBA" id="ARBA00023033"/>
    </source>
</evidence>
<feature type="transmembrane region" description="Helical" evidence="11">
    <location>
        <begin position="27"/>
        <end position="47"/>
    </location>
</feature>
<evidence type="ECO:0000313" key="12">
    <source>
        <dbReference type="EMBL" id="GIX82254.1"/>
    </source>
</evidence>
<dbReference type="SUPFAM" id="SSF48264">
    <property type="entry name" value="Cytochrome P450"/>
    <property type="match status" value="1"/>
</dbReference>
<dbReference type="PRINTS" id="PR00463">
    <property type="entry name" value="EP450I"/>
</dbReference>
<dbReference type="Gene3D" id="1.10.630.10">
    <property type="entry name" value="Cytochrome P450"/>
    <property type="match status" value="1"/>
</dbReference>
<dbReference type="GO" id="GO:0016705">
    <property type="term" value="F:oxidoreductase activity, acting on paired donors, with incorporation or reduction of molecular oxygen"/>
    <property type="evidence" value="ECO:0007669"/>
    <property type="project" value="InterPro"/>
</dbReference>
<evidence type="ECO:0000256" key="2">
    <source>
        <dbReference type="ARBA" id="ARBA00004586"/>
    </source>
</evidence>
<evidence type="ECO:0000256" key="1">
    <source>
        <dbReference type="ARBA" id="ARBA00001971"/>
    </source>
</evidence>
<evidence type="ECO:0000313" key="13">
    <source>
        <dbReference type="Proteomes" id="UP001054945"/>
    </source>
</evidence>
<dbReference type="InterPro" id="IPR002401">
    <property type="entry name" value="Cyt_P450_E_grp-I"/>
</dbReference>
<evidence type="ECO:0000256" key="8">
    <source>
        <dbReference type="ARBA" id="ARBA00023136"/>
    </source>
</evidence>
<dbReference type="GO" id="GO:0005506">
    <property type="term" value="F:iron ion binding"/>
    <property type="evidence" value="ECO:0007669"/>
    <property type="project" value="InterPro"/>
</dbReference>
<comment type="similarity">
    <text evidence="3 10">Belongs to the cytochrome P450 family.</text>
</comment>
<evidence type="ECO:0000256" key="9">
    <source>
        <dbReference type="PIRSR" id="PIRSR602401-1"/>
    </source>
</evidence>
<sequence length="500" mass="57556">MKSLPISDVDLEDGDFRRAILLVRNTVLLLLGCAFLGACLLVLRYLIWRRKVSRLIPGVKKVSFFSLLGNTNHLRLSVKSRNGHSLTVCVKSVHAFLLFLDAQQIVAGFAKILPHEKLYCIWLFCHPIIVLAKAETVELILSGTKIIEKAWFYKLLQLFFGTGLVTRDNKDHTRIFKPLSLCSLDIICETVLGVYLGAQESETELEFIYATKWGMRYVVERVMNCFLWLDFIYYSTTNGKKLKKHTQTVGDFTRNLIRQEKQKYLNGDFNVLNSKRKSLMHLMLEHHLQTKDLTEDDIAEELITFMVAGHDTYGCGYLLTLYLLGLNPVIQQKVHEELDWIYGKDVERDVTVDEFKEMKYLEALRLYPPAPFLARQIVEDTTICGYQVPKGASCVISTYNLHRDEEYFPNPEIFDPDRFLPENSADRHPYAYIPFSAGPRNCIGQKISTMEQMTIVSTILRNYTVESVDPRDELLPALTIVTTASKPIKIKIRERHSRKV</sequence>
<dbReference type="InterPro" id="IPR017972">
    <property type="entry name" value="Cyt_P450_CS"/>
</dbReference>
<evidence type="ECO:0000256" key="3">
    <source>
        <dbReference type="ARBA" id="ARBA00010617"/>
    </source>
</evidence>
<keyword evidence="11" id="KW-1133">Transmembrane helix</keyword>
<keyword evidence="4 9" id="KW-0349">Heme</keyword>
<dbReference type="InterPro" id="IPR001128">
    <property type="entry name" value="Cyt_P450"/>
</dbReference>
<dbReference type="AlphaFoldDB" id="A0AAV4NBP2"/>
<comment type="caution">
    <text evidence="12">The sequence shown here is derived from an EMBL/GenBank/DDBJ whole genome shotgun (WGS) entry which is preliminary data.</text>
</comment>
<keyword evidence="9 10" id="KW-0479">Metal-binding</keyword>
<dbReference type="GO" id="GO:0004497">
    <property type="term" value="F:monooxygenase activity"/>
    <property type="evidence" value="ECO:0007669"/>
    <property type="project" value="UniProtKB-KW"/>
</dbReference>
<proteinExistence type="inferred from homology"/>
<dbReference type="PANTHER" id="PTHR24291:SF189">
    <property type="entry name" value="CYTOCHROME P450 4C3-RELATED"/>
    <property type="match status" value="1"/>
</dbReference>
<organism evidence="12 13">
    <name type="scientific">Caerostris extrusa</name>
    <name type="common">Bark spider</name>
    <name type="synonym">Caerostris bankana</name>
    <dbReference type="NCBI Taxonomy" id="172846"/>
    <lineage>
        <taxon>Eukaryota</taxon>
        <taxon>Metazoa</taxon>
        <taxon>Ecdysozoa</taxon>
        <taxon>Arthropoda</taxon>
        <taxon>Chelicerata</taxon>
        <taxon>Arachnida</taxon>
        <taxon>Araneae</taxon>
        <taxon>Araneomorphae</taxon>
        <taxon>Entelegynae</taxon>
        <taxon>Araneoidea</taxon>
        <taxon>Araneidae</taxon>
        <taxon>Caerostris</taxon>
    </lineage>
</organism>
<evidence type="ECO:0000256" key="6">
    <source>
        <dbReference type="ARBA" id="ARBA00023004"/>
    </source>
</evidence>
<accession>A0AAV4NBP2</accession>
<reference evidence="12 13" key="1">
    <citation type="submission" date="2021-06" db="EMBL/GenBank/DDBJ databases">
        <title>Caerostris extrusa draft genome.</title>
        <authorList>
            <person name="Kono N."/>
            <person name="Arakawa K."/>
        </authorList>
    </citation>
    <scope>NUCLEOTIDE SEQUENCE [LARGE SCALE GENOMIC DNA]</scope>
</reference>
<protein>
    <submittedName>
        <fullName evidence="12">Cytochrome P450 4V2</fullName>
    </submittedName>
</protein>
<dbReference type="InterPro" id="IPR036396">
    <property type="entry name" value="Cyt_P450_sf"/>
</dbReference>